<evidence type="ECO:0000313" key="2">
    <source>
        <dbReference type="EMBL" id="KHN84013.1"/>
    </source>
</evidence>
<name>A0A0B2VQW4_TOXCA</name>
<dbReference type="PANTHER" id="PTHR32015:SF3">
    <property type="entry name" value="TRIACYLGLYCEROL LIPASE"/>
    <property type="match status" value="1"/>
</dbReference>
<dbReference type="InterPro" id="IPR002918">
    <property type="entry name" value="Lipase_EstA/Esterase_EstB"/>
</dbReference>
<dbReference type="Gene3D" id="3.40.50.1820">
    <property type="entry name" value="alpha/beta hydrolase"/>
    <property type="match status" value="1"/>
</dbReference>
<sequence length="274" mass="29958">MRPALLTITTVLLGGVLAYFSEDFSKFLERKYGEEPVVFVHGVATTANVFVKHREYFIQHGYSPAELYATTYGDGGLTEAFDVPILCKYIQQIRQLIIAVREYTGSKNVDVIAWSMGCAITRKAVLGGQCHDTDEELGNPITEYVNAFVAVGGVTYGIQGCPKNRTGCNAISSMHCDSQLVLELNNASYRYEGTYSYAIFSCNDLVLGRDCCGSTCGDLNNANARFVRNKSGHIGIIISTLPLQYNILSKHTGQQNSSDYYAEGSAAPPYCPST</sequence>
<dbReference type="EMBL" id="JPKZ01001082">
    <property type="protein sequence ID" value="KHN84013.1"/>
    <property type="molecule type" value="Genomic_DNA"/>
</dbReference>
<dbReference type="OrthoDB" id="5853720at2759"/>
<organism evidence="2 3">
    <name type="scientific">Toxocara canis</name>
    <name type="common">Canine roundworm</name>
    <dbReference type="NCBI Taxonomy" id="6265"/>
    <lineage>
        <taxon>Eukaryota</taxon>
        <taxon>Metazoa</taxon>
        <taxon>Ecdysozoa</taxon>
        <taxon>Nematoda</taxon>
        <taxon>Chromadorea</taxon>
        <taxon>Rhabditida</taxon>
        <taxon>Spirurina</taxon>
        <taxon>Ascaridomorpha</taxon>
        <taxon>Ascaridoidea</taxon>
        <taxon>Toxocaridae</taxon>
        <taxon>Toxocara</taxon>
    </lineage>
</organism>
<accession>A0A0B2VQW4</accession>
<dbReference type="InterPro" id="IPR029058">
    <property type="entry name" value="AB_hydrolase_fold"/>
</dbReference>
<dbReference type="Proteomes" id="UP000031036">
    <property type="component" value="Unassembled WGS sequence"/>
</dbReference>
<dbReference type="AlphaFoldDB" id="A0A0B2VQW4"/>
<feature type="signal peptide" evidence="1">
    <location>
        <begin position="1"/>
        <end position="18"/>
    </location>
</feature>
<gene>
    <name evidence="2" type="primary">estA</name>
    <name evidence="2" type="ORF">Tcan_04106</name>
</gene>
<feature type="chain" id="PRO_5002095555" evidence="1">
    <location>
        <begin position="19"/>
        <end position="274"/>
    </location>
</feature>
<reference evidence="2 3" key="1">
    <citation type="submission" date="2014-11" db="EMBL/GenBank/DDBJ databases">
        <title>Genetic blueprint of the zoonotic pathogen Toxocara canis.</title>
        <authorList>
            <person name="Zhu X.-Q."/>
            <person name="Korhonen P.K."/>
            <person name="Cai H."/>
            <person name="Young N.D."/>
            <person name="Nejsum P."/>
            <person name="von Samson-Himmelstjerna G."/>
            <person name="Boag P.R."/>
            <person name="Tan P."/>
            <person name="Li Q."/>
            <person name="Min J."/>
            <person name="Yang Y."/>
            <person name="Wang X."/>
            <person name="Fang X."/>
            <person name="Hall R.S."/>
            <person name="Hofmann A."/>
            <person name="Sternberg P.W."/>
            <person name="Jex A.R."/>
            <person name="Gasser R.B."/>
        </authorList>
    </citation>
    <scope>NUCLEOTIDE SEQUENCE [LARGE SCALE GENOMIC DNA]</scope>
    <source>
        <strain evidence="2">PN_DK_2014</strain>
    </source>
</reference>
<dbReference type="OMA" id="GGHAQIM"/>
<proteinExistence type="predicted"/>
<evidence type="ECO:0000313" key="3">
    <source>
        <dbReference type="Proteomes" id="UP000031036"/>
    </source>
</evidence>
<dbReference type="Pfam" id="PF01674">
    <property type="entry name" value="Lipase_2"/>
    <property type="match status" value="1"/>
</dbReference>
<protein>
    <submittedName>
        <fullName evidence="2">Lipase EstA</fullName>
    </submittedName>
</protein>
<keyword evidence="1" id="KW-0732">Signal</keyword>
<dbReference type="SUPFAM" id="SSF53474">
    <property type="entry name" value="alpha/beta-Hydrolases"/>
    <property type="match status" value="1"/>
</dbReference>
<keyword evidence="3" id="KW-1185">Reference proteome</keyword>
<comment type="caution">
    <text evidence="2">The sequence shown here is derived from an EMBL/GenBank/DDBJ whole genome shotgun (WGS) entry which is preliminary data.</text>
</comment>
<dbReference type="GO" id="GO:0016298">
    <property type="term" value="F:lipase activity"/>
    <property type="evidence" value="ECO:0007669"/>
    <property type="project" value="TreeGrafter"/>
</dbReference>
<dbReference type="GO" id="GO:0016042">
    <property type="term" value="P:lipid catabolic process"/>
    <property type="evidence" value="ECO:0007669"/>
    <property type="project" value="InterPro"/>
</dbReference>
<dbReference type="PANTHER" id="PTHR32015">
    <property type="entry name" value="FASTING INDUCED LIPASE"/>
    <property type="match status" value="1"/>
</dbReference>
<evidence type="ECO:0000256" key="1">
    <source>
        <dbReference type="SAM" id="SignalP"/>
    </source>
</evidence>